<feature type="transmembrane region" description="Helical" evidence="7">
    <location>
        <begin position="434"/>
        <end position="455"/>
    </location>
</feature>
<dbReference type="GO" id="GO:0005886">
    <property type="term" value="C:plasma membrane"/>
    <property type="evidence" value="ECO:0007669"/>
    <property type="project" value="UniProtKB-SubCell"/>
</dbReference>
<feature type="transmembrane region" description="Helical" evidence="7">
    <location>
        <begin position="986"/>
        <end position="1012"/>
    </location>
</feature>
<feature type="transmembrane region" description="Helical" evidence="7">
    <location>
        <begin position="299"/>
        <end position="321"/>
    </location>
</feature>
<evidence type="ECO:0000256" key="6">
    <source>
        <dbReference type="ARBA" id="ARBA00038076"/>
    </source>
</evidence>
<evidence type="ECO:0000256" key="7">
    <source>
        <dbReference type="SAM" id="Phobius"/>
    </source>
</evidence>
<feature type="transmembrane region" description="Helical" evidence="7">
    <location>
        <begin position="931"/>
        <end position="950"/>
    </location>
</feature>
<dbReference type="PANTHER" id="PTHR30572">
    <property type="entry name" value="MEMBRANE COMPONENT OF TRANSPORTER-RELATED"/>
    <property type="match status" value="1"/>
</dbReference>
<sequence length="1069" mass="111245">MRFALRRARGTKGLLLAAAGAALVATVALTGLAAYNRDVVDSGTRNVLAAATPQERSVLIRSSAGRTADALQERDTALREQVRVDVDGLAARVTSAGYAAGRQLRGDAGDATADRTGSIYASVMFLDDLPEHARLTAGAWPQAGSARPETALAAAAAATLRVGVGDRIPITDGLTERVTEVTVVGVFTPVDPDAAYWRLAPETATGSLPQAATYGPMIVHRDDFVTHFLANASAGWLVEPDLSTIRTTGELDRLAQVATRIVTTTTAQAGLGDSAVAISDLASLVPRLQQATLVGRSALVTPMLLVVVLGGYALLLVAVLLTEHRRGETALLRARGASRWQLAGLTAREATLVVLPAAVLAPLLVTELLGLAGHLPGLAAVSLRPDVSLDAMIWLVAGAAAAGCALAMIGPSLRRGGSYVADLASRSRPSRRGMVQRAGLDVLLVGLALLAWYQLSRYSSPLSRSRGGELGIDPLLAAAPTLGVLAGAVLALRLLPPLVRLAERWVDRRPWTATMLGTWQAGRRPHAGPVLLLALAVAVGTLAWSLASTSRQSLDDQAAHQVGADLRLTETDGSAPDDRADRLAELPGTTAVLAGWRDRLRVGPDLQPLTVLAWDAESAGEVVRIRPDLADGSADTLFDGLTAGRVTAPATPLPAGTRQLTGQLRTRIDHPFGAVAPVRHHAVLSGPGNGYRRVLLGVTGNGDRLPFSVELPAADTPWRLVGFTVETAGSDRITIDWQLSDLRASRDASRGEPVDLAADGPWRMVNPSGPVAAPRATGNTLKVSYVGGQGADIYARGKTLRLGISRPAAGGLVPAVATPQALSALRRDIGTQTQLFLGGADVDLTMVDTMVAAPGDTDDAALLVDLPSLATRLFHDYGIVRPPEEWWLATRPGQAEQAANAAAALDGLTVLNRERVADELARDPFGVGARGALFAAALAAVLLAAVGVAVDVSATARRRATELAVLHTLGAGHRLVARSLLAEQSFLAGMGVLVGLAVGVGVAATMAPLVILTPSAERPHPPPLLSVDWPPVVATGAGLLLLALTFSAAVSATMRRRLTATQLRIGEDR</sequence>
<dbReference type="AlphaFoldDB" id="A0A9X0I0J1"/>
<dbReference type="RefSeq" id="WP_043720892.1">
    <property type="nucleotide sequence ID" value="NZ_LMWI01000002.1"/>
</dbReference>
<comment type="subcellular location">
    <subcellularLocation>
        <location evidence="1">Cell membrane</location>
        <topology evidence="1">Multi-pass membrane protein</topology>
    </subcellularLocation>
</comment>
<feature type="transmembrane region" description="Helical" evidence="7">
    <location>
        <begin position="530"/>
        <end position="547"/>
    </location>
</feature>
<feature type="transmembrane region" description="Helical" evidence="7">
    <location>
        <begin position="391"/>
        <end position="413"/>
    </location>
</feature>
<dbReference type="GO" id="GO:0022857">
    <property type="term" value="F:transmembrane transporter activity"/>
    <property type="evidence" value="ECO:0007669"/>
    <property type="project" value="TreeGrafter"/>
</dbReference>
<dbReference type="EMBL" id="LMWI01000002">
    <property type="protein sequence ID" value="KUJ44616.1"/>
    <property type="molecule type" value="Genomic_DNA"/>
</dbReference>
<evidence type="ECO:0000256" key="1">
    <source>
        <dbReference type="ARBA" id="ARBA00004651"/>
    </source>
</evidence>
<name>A0A9X0I0J1_9ACTN</name>
<accession>A0A9X0I0J1</accession>
<keyword evidence="10" id="KW-1185">Reference proteome</keyword>
<evidence type="ECO:0000313" key="9">
    <source>
        <dbReference type="EMBL" id="KUJ44616.1"/>
    </source>
</evidence>
<evidence type="ECO:0000259" key="8">
    <source>
        <dbReference type="Pfam" id="PF02687"/>
    </source>
</evidence>
<feature type="transmembrane region" description="Helical" evidence="7">
    <location>
        <begin position="475"/>
        <end position="495"/>
    </location>
</feature>
<evidence type="ECO:0000313" key="10">
    <source>
        <dbReference type="Proteomes" id="UP000053246"/>
    </source>
</evidence>
<dbReference type="Proteomes" id="UP000053246">
    <property type="component" value="Unassembled WGS sequence"/>
</dbReference>
<dbReference type="Pfam" id="PF02687">
    <property type="entry name" value="FtsX"/>
    <property type="match status" value="2"/>
</dbReference>
<comment type="similarity">
    <text evidence="6">Belongs to the ABC-4 integral membrane protein family.</text>
</comment>
<comment type="caution">
    <text evidence="9">The sequence shown here is derived from an EMBL/GenBank/DDBJ whole genome shotgun (WGS) entry which is preliminary data.</text>
</comment>
<protein>
    <recommendedName>
        <fullName evidence="8">ABC3 transporter permease C-terminal domain-containing protein</fullName>
    </recommendedName>
</protein>
<dbReference type="InterPro" id="IPR050250">
    <property type="entry name" value="Macrolide_Exporter_MacB"/>
</dbReference>
<organism evidence="9 10">
    <name type="scientific">Micromonospora maris</name>
    <dbReference type="NCBI Taxonomy" id="1003110"/>
    <lineage>
        <taxon>Bacteria</taxon>
        <taxon>Bacillati</taxon>
        <taxon>Actinomycetota</taxon>
        <taxon>Actinomycetes</taxon>
        <taxon>Micromonosporales</taxon>
        <taxon>Micromonosporaceae</taxon>
        <taxon>Micromonospora</taxon>
    </lineage>
</organism>
<feature type="domain" description="ABC3 transporter permease C-terminal" evidence="8">
    <location>
        <begin position="935"/>
        <end position="1056"/>
    </location>
</feature>
<keyword evidence="2" id="KW-1003">Cell membrane</keyword>
<evidence type="ECO:0000256" key="5">
    <source>
        <dbReference type="ARBA" id="ARBA00023136"/>
    </source>
</evidence>
<feature type="domain" description="ABC3 transporter permease C-terminal" evidence="8">
    <location>
        <begin position="303"/>
        <end position="410"/>
    </location>
</feature>
<evidence type="ECO:0000256" key="2">
    <source>
        <dbReference type="ARBA" id="ARBA00022475"/>
    </source>
</evidence>
<dbReference type="PANTHER" id="PTHR30572:SF4">
    <property type="entry name" value="ABC TRANSPORTER PERMEASE YTRF"/>
    <property type="match status" value="1"/>
</dbReference>
<feature type="transmembrane region" description="Helical" evidence="7">
    <location>
        <begin position="342"/>
        <end position="365"/>
    </location>
</feature>
<dbReference type="InterPro" id="IPR003838">
    <property type="entry name" value="ABC3_permease_C"/>
</dbReference>
<keyword evidence="5 7" id="KW-0472">Membrane</keyword>
<evidence type="ECO:0000256" key="4">
    <source>
        <dbReference type="ARBA" id="ARBA00022989"/>
    </source>
</evidence>
<reference evidence="9 10" key="1">
    <citation type="submission" date="2015-10" db="EMBL/GenBank/DDBJ databases">
        <authorList>
            <person name="Ju K.-S."/>
            <person name="Doroghazi J.R."/>
            <person name="Metcalf W.W."/>
        </authorList>
    </citation>
    <scope>NUCLEOTIDE SEQUENCE [LARGE SCALE GENOMIC DNA]</scope>
    <source>
        <strain evidence="9 10">NRRL B-24793</strain>
    </source>
</reference>
<keyword evidence="4 7" id="KW-1133">Transmembrane helix</keyword>
<feature type="transmembrane region" description="Helical" evidence="7">
    <location>
        <begin position="1032"/>
        <end position="1054"/>
    </location>
</feature>
<gene>
    <name evidence="9" type="ORF">ADL17_15745</name>
</gene>
<proteinExistence type="inferred from homology"/>
<evidence type="ECO:0000256" key="3">
    <source>
        <dbReference type="ARBA" id="ARBA00022692"/>
    </source>
</evidence>
<keyword evidence="3 7" id="KW-0812">Transmembrane</keyword>